<keyword evidence="3" id="KW-1185">Reference proteome</keyword>
<name>A0ABS6H8F9_9PROT</name>
<accession>A0ABS6H8F9</accession>
<dbReference type="EMBL" id="JAERQM010000003">
    <property type="protein sequence ID" value="MBU8544656.1"/>
    <property type="molecule type" value="Genomic_DNA"/>
</dbReference>
<dbReference type="PANTHER" id="PTHR40394">
    <property type="entry name" value="LIPOPROTEIN-RELATED"/>
    <property type="match status" value="1"/>
</dbReference>
<proteinExistence type="predicted"/>
<dbReference type="Proteomes" id="UP000689967">
    <property type="component" value="Unassembled WGS sequence"/>
</dbReference>
<dbReference type="PANTHER" id="PTHR40394:SF2">
    <property type="entry name" value="QUINOL:CYTOCHROME C OXIDOREDUCTASE MEMBRANE PROTEIN"/>
    <property type="match status" value="1"/>
</dbReference>
<feature type="transmembrane region" description="Helical" evidence="1">
    <location>
        <begin position="98"/>
        <end position="121"/>
    </location>
</feature>
<gene>
    <name evidence="2" type="ORF">JJQ90_13120</name>
</gene>
<protein>
    <submittedName>
        <fullName evidence="2">DUF3341 domain-containing protein</fullName>
    </submittedName>
</protein>
<organism evidence="2 3">
    <name type="scientific">Falsiroseomonas oleicola</name>
    <dbReference type="NCBI Taxonomy" id="2801474"/>
    <lineage>
        <taxon>Bacteria</taxon>
        <taxon>Pseudomonadati</taxon>
        <taxon>Pseudomonadota</taxon>
        <taxon>Alphaproteobacteria</taxon>
        <taxon>Acetobacterales</taxon>
        <taxon>Roseomonadaceae</taxon>
        <taxon>Falsiroseomonas</taxon>
    </lineage>
</organism>
<reference evidence="2 3" key="1">
    <citation type="submission" date="2021-01" db="EMBL/GenBank/DDBJ databases">
        <title>Roseomonas sp. nov, a bacterium isolated from an oil production mixture in Yumen Oilfield.</title>
        <authorList>
            <person name="Wu D."/>
        </authorList>
    </citation>
    <scope>NUCLEOTIDE SEQUENCE [LARGE SCALE GENOMIC DNA]</scope>
    <source>
        <strain evidence="2 3">ROY-5-3</strain>
    </source>
</reference>
<feature type="transmembrane region" description="Helical" evidence="1">
    <location>
        <begin position="56"/>
        <end position="78"/>
    </location>
</feature>
<keyword evidence="1" id="KW-0812">Transmembrane</keyword>
<comment type="caution">
    <text evidence="2">The sequence shown here is derived from an EMBL/GenBank/DDBJ whole genome shotgun (WGS) entry which is preliminary data.</text>
</comment>
<dbReference type="Pfam" id="PF11821">
    <property type="entry name" value="ActD"/>
    <property type="match status" value="1"/>
</dbReference>
<evidence type="ECO:0000313" key="2">
    <source>
        <dbReference type="EMBL" id="MBU8544656.1"/>
    </source>
</evidence>
<sequence>MTRPGPIGVIATFDDPDAMVAALRAAREAGWRRLDAYAPFPVPEAAALLGVNGARVAWIALAAGLFGAVLAYGTQWWLSVQAYPINIGGRPLHALPAFLPATTIVGILWAAAGALLGMLALNRLPRLHHPVFAAPGFGRASEDRFFVCLFTGDPGLGAWEARHLLNRHQPLSVAELEA</sequence>
<keyword evidence="1" id="KW-0472">Membrane</keyword>
<evidence type="ECO:0000313" key="3">
    <source>
        <dbReference type="Proteomes" id="UP000689967"/>
    </source>
</evidence>
<dbReference type="RefSeq" id="WP_216876044.1">
    <property type="nucleotide sequence ID" value="NZ_JAERQM010000003.1"/>
</dbReference>
<evidence type="ECO:0000256" key="1">
    <source>
        <dbReference type="SAM" id="Phobius"/>
    </source>
</evidence>
<dbReference type="InterPro" id="IPR021776">
    <property type="entry name" value="ActD"/>
</dbReference>
<keyword evidence="1" id="KW-1133">Transmembrane helix</keyword>